<evidence type="ECO:0000259" key="2">
    <source>
        <dbReference type="Pfam" id="PF13962"/>
    </source>
</evidence>
<organism evidence="3 4">
    <name type="scientific">Hevea brasiliensis</name>
    <name type="common">Para rubber tree</name>
    <name type="synonym">Siphonia brasiliensis</name>
    <dbReference type="NCBI Taxonomy" id="3981"/>
    <lineage>
        <taxon>Eukaryota</taxon>
        <taxon>Viridiplantae</taxon>
        <taxon>Streptophyta</taxon>
        <taxon>Embryophyta</taxon>
        <taxon>Tracheophyta</taxon>
        <taxon>Spermatophyta</taxon>
        <taxon>Magnoliopsida</taxon>
        <taxon>eudicotyledons</taxon>
        <taxon>Gunneridae</taxon>
        <taxon>Pentapetalae</taxon>
        <taxon>rosids</taxon>
        <taxon>fabids</taxon>
        <taxon>Malpighiales</taxon>
        <taxon>Euphorbiaceae</taxon>
        <taxon>Crotonoideae</taxon>
        <taxon>Micrandreae</taxon>
        <taxon>Hevea</taxon>
    </lineage>
</organism>
<sequence>MSGEWETAKPTLEKFPEEAQAYINRHGETALHIATLANHAHFVEQLVDKYTKSLYTKTCAGYTAFFYAAASGNVKIAQIMLNKSSNLGRSKRKSGNLAMTPGGQSVLLINIAALHGHGEMVRFLYNETKNIATSLVKDKPELATGKDGKNETALHAFARKPRNHKPAIPSSPLMKLYLNIFSGGKNKMGKEASELHKFILEKIQKLDYQQISELIMGDSARLAFIAAKQGNDELLATLISAYPTLAVTVNEKGYTIFHIAILHRKMEVFKLIHGIGSFKYFINIRKDAEGNNMLHLAGKLAVSSRQNIVPGAALQLQHDLLFFVEVREAVLPHQTEEKNKKEESPGDIFIEQHMEMRKDGEAWMRNTANSCLIVATLIATVVFTAAFTVPGGNGQDNGIPILLNQIWFKIFAISDAISLLSSASSILSFLSILTSRYSIYDFLISLPTKLIFGLFCLFIAILTMMVAFVATLFIIFKQGLSRFALPIAVIAVFPVLMFLIQHFRLFIEVIRSTYASFMLLRGNKNILFSRKTSKHGEIEKSA</sequence>
<dbReference type="Proteomes" id="UP000467840">
    <property type="component" value="Chromosome 14"/>
</dbReference>
<dbReference type="InterPro" id="IPR036770">
    <property type="entry name" value="Ankyrin_rpt-contain_sf"/>
</dbReference>
<dbReference type="PANTHER" id="PTHR24177">
    <property type="entry name" value="CASKIN"/>
    <property type="match status" value="1"/>
</dbReference>
<reference evidence="3 4" key="1">
    <citation type="journal article" date="2020" name="Mol. Plant">
        <title>The Chromosome-Based Rubber Tree Genome Provides New Insights into Spurge Genome Evolution and Rubber Biosynthesis.</title>
        <authorList>
            <person name="Liu J."/>
            <person name="Shi C."/>
            <person name="Shi C.C."/>
            <person name="Li W."/>
            <person name="Zhang Q.J."/>
            <person name="Zhang Y."/>
            <person name="Li K."/>
            <person name="Lu H.F."/>
            <person name="Shi C."/>
            <person name="Zhu S.T."/>
            <person name="Xiao Z.Y."/>
            <person name="Nan H."/>
            <person name="Yue Y."/>
            <person name="Zhu X.G."/>
            <person name="Wu Y."/>
            <person name="Hong X.N."/>
            <person name="Fan G.Y."/>
            <person name="Tong Y."/>
            <person name="Zhang D."/>
            <person name="Mao C.L."/>
            <person name="Liu Y.L."/>
            <person name="Hao S.J."/>
            <person name="Liu W.Q."/>
            <person name="Lv M.Q."/>
            <person name="Zhang H.B."/>
            <person name="Liu Y."/>
            <person name="Hu-Tang G.R."/>
            <person name="Wang J.P."/>
            <person name="Wang J.H."/>
            <person name="Sun Y.H."/>
            <person name="Ni S.B."/>
            <person name="Chen W.B."/>
            <person name="Zhang X.C."/>
            <person name="Jiao Y.N."/>
            <person name="Eichler E.E."/>
            <person name="Li G.H."/>
            <person name="Liu X."/>
            <person name="Gao L.Z."/>
        </authorList>
    </citation>
    <scope>NUCLEOTIDE SEQUENCE [LARGE SCALE GENOMIC DNA]</scope>
    <source>
        <strain evidence="4">cv. GT1</strain>
        <tissue evidence="3">Leaf</tissue>
    </source>
</reference>
<keyword evidence="1" id="KW-0812">Transmembrane</keyword>
<evidence type="ECO:0000313" key="4">
    <source>
        <dbReference type="Proteomes" id="UP000467840"/>
    </source>
</evidence>
<keyword evidence="1" id="KW-1133">Transmembrane helix</keyword>
<dbReference type="GO" id="GO:0016020">
    <property type="term" value="C:membrane"/>
    <property type="evidence" value="ECO:0007669"/>
    <property type="project" value="TreeGrafter"/>
</dbReference>
<dbReference type="Pfam" id="PF13962">
    <property type="entry name" value="PGG"/>
    <property type="match status" value="1"/>
</dbReference>
<proteinExistence type="predicted"/>
<name>A0A6A6MC32_HEVBR</name>
<dbReference type="InterPro" id="IPR026961">
    <property type="entry name" value="PGG_dom"/>
</dbReference>
<accession>A0A6A6MC32</accession>
<dbReference type="Pfam" id="PF12796">
    <property type="entry name" value="Ank_2"/>
    <property type="match status" value="1"/>
</dbReference>
<dbReference type="EMBL" id="JAAGAX010000006">
    <property type="protein sequence ID" value="KAF2309973.1"/>
    <property type="molecule type" value="Genomic_DNA"/>
</dbReference>
<evidence type="ECO:0000256" key="1">
    <source>
        <dbReference type="SAM" id="Phobius"/>
    </source>
</evidence>
<dbReference type="AlphaFoldDB" id="A0A6A6MC32"/>
<feature type="transmembrane region" description="Helical" evidence="1">
    <location>
        <begin position="406"/>
        <end position="430"/>
    </location>
</feature>
<feature type="transmembrane region" description="Helical" evidence="1">
    <location>
        <begin position="366"/>
        <end position="386"/>
    </location>
</feature>
<gene>
    <name evidence="3" type="ORF">GH714_005984</name>
</gene>
<keyword evidence="4" id="KW-1185">Reference proteome</keyword>
<protein>
    <recommendedName>
        <fullName evidence="2">PGG domain-containing protein</fullName>
    </recommendedName>
</protein>
<keyword evidence="1" id="KW-0472">Membrane</keyword>
<feature type="transmembrane region" description="Helical" evidence="1">
    <location>
        <begin position="450"/>
        <end position="476"/>
    </location>
</feature>
<dbReference type="SMART" id="SM00248">
    <property type="entry name" value="ANK"/>
    <property type="match status" value="5"/>
</dbReference>
<feature type="domain" description="PGG" evidence="2">
    <location>
        <begin position="362"/>
        <end position="474"/>
    </location>
</feature>
<evidence type="ECO:0000313" key="3">
    <source>
        <dbReference type="EMBL" id="KAF2309973.1"/>
    </source>
</evidence>
<dbReference type="SUPFAM" id="SSF48403">
    <property type="entry name" value="Ankyrin repeat"/>
    <property type="match status" value="1"/>
</dbReference>
<dbReference type="PANTHER" id="PTHR24177:SF434">
    <property type="entry name" value="PGG DOMAIN-CONTAINING PROTEIN"/>
    <property type="match status" value="1"/>
</dbReference>
<dbReference type="Gene3D" id="1.25.40.20">
    <property type="entry name" value="Ankyrin repeat-containing domain"/>
    <property type="match status" value="2"/>
</dbReference>
<feature type="transmembrane region" description="Helical" evidence="1">
    <location>
        <begin position="482"/>
        <end position="500"/>
    </location>
</feature>
<comment type="caution">
    <text evidence="3">The sequence shown here is derived from an EMBL/GenBank/DDBJ whole genome shotgun (WGS) entry which is preliminary data.</text>
</comment>
<dbReference type="InterPro" id="IPR002110">
    <property type="entry name" value="Ankyrin_rpt"/>
</dbReference>